<feature type="domain" description="DTW" evidence="7">
    <location>
        <begin position="32"/>
        <end position="237"/>
    </location>
</feature>
<keyword evidence="4" id="KW-0819">tRNA processing</keyword>
<dbReference type="GO" id="GO:0008033">
    <property type="term" value="P:tRNA processing"/>
    <property type="evidence" value="ECO:0007669"/>
    <property type="project" value="UniProtKB-KW"/>
</dbReference>
<evidence type="ECO:0000313" key="8">
    <source>
        <dbReference type="EMBL" id="KAK7499715.1"/>
    </source>
</evidence>
<evidence type="ECO:0000256" key="2">
    <source>
        <dbReference type="ARBA" id="ARBA00022679"/>
    </source>
</evidence>
<organism evidence="8 9">
    <name type="scientific">Batillaria attramentaria</name>
    <dbReference type="NCBI Taxonomy" id="370345"/>
    <lineage>
        <taxon>Eukaryota</taxon>
        <taxon>Metazoa</taxon>
        <taxon>Spiralia</taxon>
        <taxon>Lophotrochozoa</taxon>
        <taxon>Mollusca</taxon>
        <taxon>Gastropoda</taxon>
        <taxon>Caenogastropoda</taxon>
        <taxon>Sorbeoconcha</taxon>
        <taxon>Cerithioidea</taxon>
        <taxon>Batillariidae</taxon>
        <taxon>Batillaria</taxon>
    </lineage>
</organism>
<evidence type="ECO:0000313" key="9">
    <source>
        <dbReference type="Proteomes" id="UP001519460"/>
    </source>
</evidence>
<evidence type="ECO:0000256" key="5">
    <source>
        <dbReference type="ARBA" id="ARBA00034489"/>
    </source>
</evidence>
<accession>A0ABD0LJM3</accession>
<keyword evidence="3" id="KW-0949">S-adenosyl-L-methionine</keyword>
<comment type="caution">
    <text evidence="8">The sequence shown here is derived from an EMBL/GenBank/DDBJ whole genome shotgun (WGS) entry which is preliminary data.</text>
</comment>
<evidence type="ECO:0000259" key="7">
    <source>
        <dbReference type="SMART" id="SM01144"/>
    </source>
</evidence>
<gene>
    <name evidence="8" type="ORF">BaRGS_00009056</name>
</gene>
<evidence type="ECO:0000256" key="1">
    <source>
        <dbReference type="ARBA" id="ARBA00012386"/>
    </source>
</evidence>
<keyword evidence="2" id="KW-0808">Transferase</keyword>
<dbReference type="EMBL" id="JACVVK020000042">
    <property type="protein sequence ID" value="KAK7499715.1"/>
    <property type="molecule type" value="Genomic_DNA"/>
</dbReference>
<comment type="catalytic activity">
    <reaction evidence="6">
        <text>a uridine in tRNA + S-adenosyl-L-methionine = a 3-[(3S)-3-amino-3-carboxypropyl]uridine in tRNA + S-methyl-5'-thioadenosine + H(+)</text>
        <dbReference type="Rhea" id="RHEA:62432"/>
        <dbReference type="Rhea" id="RHEA-COMP:13339"/>
        <dbReference type="Rhea" id="RHEA-COMP:16092"/>
        <dbReference type="ChEBI" id="CHEBI:15378"/>
        <dbReference type="ChEBI" id="CHEBI:17509"/>
        <dbReference type="ChEBI" id="CHEBI:59789"/>
        <dbReference type="ChEBI" id="CHEBI:65315"/>
        <dbReference type="ChEBI" id="CHEBI:82930"/>
        <dbReference type="EC" id="2.5.1.25"/>
    </reaction>
</comment>
<protein>
    <recommendedName>
        <fullName evidence="1">tRNA-uridine aminocarboxypropyltransferase</fullName>
        <ecNumber evidence="1">2.5.1.25</ecNumber>
    </recommendedName>
</protein>
<dbReference type="Pfam" id="PF03942">
    <property type="entry name" value="DTW"/>
    <property type="match status" value="1"/>
</dbReference>
<dbReference type="AlphaFoldDB" id="A0ABD0LJM3"/>
<dbReference type="InterPro" id="IPR039262">
    <property type="entry name" value="DTWD2/TAPT"/>
</dbReference>
<dbReference type="SMART" id="SM01144">
    <property type="entry name" value="DTW"/>
    <property type="match status" value="1"/>
</dbReference>
<comment type="similarity">
    <text evidence="5">Belongs to the TDD superfamily. DTWD2 family.</text>
</comment>
<name>A0ABD0LJM3_9CAEN</name>
<reference evidence="8 9" key="1">
    <citation type="journal article" date="2023" name="Sci. Data">
        <title>Genome assembly of the Korean intertidal mud-creeper Batillaria attramentaria.</title>
        <authorList>
            <person name="Patra A.K."/>
            <person name="Ho P.T."/>
            <person name="Jun S."/>
            <person name="Lee S.J."/>
            <person name="Kim Y."/>
            <person name="Won Y.J."/>
        </authorList>
    </citation>
    <scope>NUCLEOTIDE SEQUENCE [LARGE SCALE GENOMIC DNA]</scope>
    <source>
        <strain evidence="8">Wonlab-2016</strain>
    </source>
</reference>
<dbReference type="InterPro" id="IPR005636">
    <property type="entry name" value="DTW"/>
</dbReference>
<dbReference type="PANTHER" id="PTHR21392:SF0">
    <property type="entry name" value="TRNA-URIDINE AMINOCARBOXYPROPYLTRANSFERASE 2"/>
    <property type="match status" value="1"/>
</dbReference>
<dbReference type="EC" id="2.5.1.25" evidence="1"/>
<dbReference type="PANTHER" id="PTHR21392">
    <property type="entry name" value="TRNA-URIDINE AMINOCARBOXYPROPYLTRANSFERASE 2"/>
    <property type="match status" value="1"/>
</dbReference>
<proteinExistence type="inferred from homology"/>
<evidence type="ECO:0000256" key="3">
    <source>
        <dbReference type="ARBA" id="ARBA00022691"/>
    </source>
</evidence>
<evidence type="ECO:0000256" key="6">
    <source>
        <dbReference type="ARBA" id="ARBA00048718"/>
    </source>
</evidence>
<evidence type="ECO:0000256" key="4">
    <source>
        <dbReference type="ARBA" id="ARBA00022694"/>
    </source>
</evidence>
<dbReference type="Proteomes" id="UP001519460">
    <property type="component" value="Unassembled WGS sequence"/>
</dbReference>
<dbReference type="GO" id="GO:0016432">
    <property type="term" value="F:tRNA-uridine aminocarboxypropyltransferase activity"/>
    <property type="evidence" value="ECO:0007669"/>
    <property type="project" value="UniProtKB-EC"/>
</dbReference>
<sequence>MAAPMEENAGDFLTSFCRFADEINVQELREGKRHLCDGCKRPQSVCWCPYLPREPLQITTNIYILQHPFEESRNLRTVPMLCKSVVLERVHVIRGKRFSPKKFPELADILRAPNTLLLYPSPDAVSLSDIPTLEDSSVPDDSCSHKLGYNLVILDGTWAQARGLYHQNEMVRWPRKVRLQHEEKSKYVIRTQPTEHALSTLETAAVAVSILENRPDIIEVLTRPLEALCNFQLRHGAVQHQSREFKIENGLWTKTLPRSVRRRMERQKKAFEGREDKVF</sequence>
<keyword evidence="9" id="KW-1185">Reference proteome</keyword>